<feature type="compositionally biased region" description="Basic and acidic residues" evidence="1">
    <location>
        <begin position="163"/>
        <end position="176"/>
    </location>
</feature>
<keyword evidence="4" id="KW-1185">Reference proteome</keyword>
<dbReference type="AlphaFoldDB" id="A0AAE3YVM5"/>
<protein>
    <submittedName>
        <fullName evidence="3">Uncharacterized protein</fullName>
    </submittedName>
</protein>
<feature type="region of interest" description="Disordered" evidence="1">
    <location>
        <begin position="101"/>
        <end position="176"/>
    </location>
</feature>
<evidence type="ECO:0000256" key="1">
    <source>
        <dbReference type="SAM" id="MobiDB-lite"/>
    </source>
</evidence>
<gene>
    <name evidence="3" type="ORF">J2S41_006148</name>
</gene>
<keyword evidence="2" id="KW-0812">Transmembrane</keyword>
<feature type="transmembrane region" description="Helical" evidence="2">
    <location>
        <begin position="12"/>
        <end position="30"/>
    </location>
</feature>
<keyword evidence="2" id="KW-0472">Membrane</keyword>
<name>A0AAE3YVM5_9ACTN</name>
<evidence type="ECO:0000313" key="4">
    <source>
        <dbReference type="Proteomes" id="UP001183643"/>
    </source>
</evidence>
<reference evidence="3" key="1">
    <citation type="submission" date="2023-07" db="EMBL/GenBank/DDBJ databases">
        <title>Sequencing the genomes of 1000 actinobacteria strains.</title>
        <authorList>
            <person name="Klenk H.-P."/>
        </authorList>
    </citation>
    <scope>NUCLEOTIDE SEQUENCE</scope>
    <source>
        <strain evidence="3">DSM 44707</strain>
    </source>
</reference>
<sequence length="176" mass="18275">MKAHRTDGVSLGFGFVFLFFTAWWVLAQFVTLALPAVGWIVALSLIMFGLAGLVGAFRAGRGAVPAPTSGAPISAPPGSGLPTGMHADIVRELMENQRTSGGVGIDDTRVETPPAPTAAFAPITPPEPVSPYATDYLTVSDPPASSADDATQVIDDTPTTEIKAGEVRPEGDDGRR</sequence>
<dbReference type="EMBL" id="JAVDYB010000001">
    <property type="protein sequence ID" value="MDR7279370.1"/>
    <property type="molecule type" value="Genomic_DNA"/>
</dbReference>
<dbReference type="RefSeq" id="WP_310372893.1">
    <property type="nucleotide sequence ID" value="NZ_JAVDYB010000001.1"/>
</dbReference>
<organism evidence="3 4">
    <name type="scientific">Catenuloplanes atrovinosus</name>
    <dbReference type="NCBI Taxonomy" id="137266"/>
    <lineage>
        <taxon>Bacteria</taxon>
        <taxon>Bacillati</taxon>
        <taxon>Actinomycetota</taxon>
        <taxon>Actinomycetes</taxon>
        <taxon>Micromonosporales</taxon>
        <taxon>Micromonosporaceae</taxon>
        <taxon>Catenuloplanes</taxon>
    </lineage>
</organism>
<proteinExistence type="predicted"/>
<keyword evidence="2" id="KW-1133">Transmembrane helix</keyword>
<feature type="transmembrane region" description="Helical" evidence="2">
    <location>
        <begin position="36"/>
        <end position="57"/>
    </location>
</feature>
<evidence type="ECO:0000256" key="2">
    <source>
        <dbReference type="SAM" id="Phobius"/>
    </source>
</evidence>
<evidence type="ECO:0000313" key="3">
    <source>
        <dbReference type="EMBL" id="MDR7279370.1"/>
    </source>
</evidence>
<dbReference type="Proteomes" id="UP001183643">
    <property type="component" value="Unassembled WGS sequence"/>
</dbReference>
<accession>A0AAE3YVM5</accession>
<comment type="caution">
    <text evidence="3">The sequence shown here is derived from an EMBL/GenBank/DDBJ whole genome shotgun (WGS) entry which is preliminary data.</text>
</comment>